<feature type="transmembrane region" description="Helical" evidence="1">
    <location>
        <begin position="42"/>
        <end position="62"/>
    </location>
</feature>
<dbReference type="EMBL" id="BNBC01000035">
    <property type="protein sequence ID" value="GHE96749.1"/>
    <property type="molecule type" value="Genomic_DNA"/>
</dbReference>
<gene>
    <name evidence="2" type="ORF">GCM10014715_61280</name>
</gene>
<evidence type="ECO:0000313" key="2">
    <source>
        <dbReference type="EMBL" id="GHE96749.1"/>
    </source>
</evidence>
<accession>A0A919ADI1</accession>
<evidence type="ECO:0000256" key="1">
    <source>
        <dbReference type="SAM" id="Phobius"/>
    </source>
</evidence>
<proteinExistence type="predicted"/>
<feature type="transmembrane region" description="Helical" evidence="1">
    <location>
        <begin position="74"/>
        <end position="93"/>
    </location>
</feature>
<reference evidence="2" key="2">
    <citation type="submission" date="2020-09" db="EMBL/GenBank/DDBJ databases">
        <authorList>
            <person name="Sun Q."/>
            <person name="Ohkuma M."/>
        </authorList>
    </citation>
    <scope>NUCLEOTIDE SEQUENCE</scope>
    <source>
        <strain evidence="2">JCM 3302</strain>
    </source>
</reference>
<protein>
    <submittedName>
        <fullName evidence="2">Uncharacterized protein</fullName>
    </submittedName>
</protein>
<dbReference type="RefSeq" id="WP_229903830.1">
    <property type="nucleotide sequence ID" value="NZ_BNBC01000035.1"/>
</dbReference>
<keyword evidence="3" id="KW-1185">Reference proteome</keyword>
<organism evidence="2 3">
    <name type="scientific">Streptomyces spiralis</name>
    <dbReference type="NCBI Taxonomy" id="66376"/>
    <lineage>
        <taxon>Bacteria</taxon>
        <taxon>Bacillati</taxon>
        <taxon>Actinomycetota</taxon>
        <taxon>Actinomycetes</taxon>
        <taxon>Kitasatosporales</taxon>
        <taxon>Streptomycetaceae</taxon>
        <taxon>Streptomyces</taxon>
    </lineage>
</organism>
<sequence length="173" mass="18773">MSRASSETAGSAAPARIPSLPGLGTSWYERGAGYWLRRVRTALLLLAVMALLCFASISLYQGFRTVLPAGGRPVADWVQVAASCVALVWGWVVQRRDHGRKLQDPPTPEEFRARKRAEVRGSVKWGVAGRGLLALAAPVMPAFAAWCVGWSLATLTVREYPSEVGARRALARQ</sequence>
<keyword evidence="1" id="KW-0472">Membrane</keyword>
<reference evidence="2" key="1">
    <citation type="journal article" date="2014" name="Int. J. Syst. Evol. Microbiol.">
        <title>Complete genome sequence of Corynebacterium casei LMG S-19264T (=DSM 44701T), isolated from a smear-ripened cheese.</title>
        <authorList>
            <consortium name="US DOE Joint Genome Institute (JGI-PGF)"/>
            <person name="Walter F."/>
            <person name="Albersmeier A."/>
            <person name="Kalinowski J."/>
            <person name="Ruckert C."/>
        </authorList>
    </citation>
    <scope>NUCLEOTIDE SEQUENCE</scope>
    <source>
        <strain evidence="2">JCM 3302</strain>
    </source>
</reference>
<keyword evidence="1" id="KW-0812">Transmembrane</keyword>
<dbReference type="AlphaFoldDB" id="A0A919ADI1"/>
<comment type="caution">
    <text evidence="2">The sequence shown here is derived from an EMBL/GenBank/DDBJ whole genome shotgun (WGS) entry which is preliminary data.</text>
</comment>
<dbReference type="Proteomes" id="UP000641386">
    <property type="component" value="Unassembled WGS sequence"/>
</dbReference>
<evidence type="ECO:0000313" key="3">
    <source>
        <dbReference type="Proteomes" id="UP000641386"/>
    </source>
</evidence>
<name>A0A919ADI1_9ACTN</name>
<feature type="transmembrane region" description="Helical" evidence="1">
    <location>
        <begin position="132"/>
        <end position="153"/>
    </location>
</feature>
<keyword evidence="1" id="KW-1133">Transmembrane helix</keyword>